<name>A0ABT2QSA6_9STAP</name>
<keyword evidence="2" id="KW-1185">Reference proteome</keyword>
<comment type="caution">
    <text evidence="1">The sequence shown here is derived from an EMBL/GenBank/DDBJ whole genome shotgun (WGS) entry which is preliminary data.</text>
</comment>
<accession>A0ABT2QSA6</accession>
<gene>
    <name evidence="1" type="ORF">N9R04_09130</name>
</gene>
<proteinExistence type="predicted"/>
<dbReference type="EMBL" id="JAOPKZ010000015">
    <property type="protein sequence ID" value="MCU5746837.1"/>
    <property type="molecule type" value="Genomic_DNA"/>
</dbReference>
<dbReference type="Proteomes" id="UP001209553">
    <property type="component" value="Unassembled WGS sequence"/>
</dbReference>
<protein>
    <recommendedName>
        <fullName evidence="3">Staphylococcal protein</fullName>
    </recommendedName>
</protein>
<dbReference type="RefSeq" id="WP_262856521.1">
    <property type="nucleotide sequence ID" value="NZ_JAOPKZ010000015.1"/>
</dbReference>
<reference evidence="1 2" key="1">
    <citation type="journal article" date="2023" name="Int. J. Syst. Evol. Microbiol.">
        <title>Streptococcus sciuri sp. nov., Staphylococcus marylandisciuri sp. nov. and Staphylococcus americanisciuri sp. nov., isolated from faeces of eastern grey squirrel (Sciurus carolinensis).</title>
        <authorList>
            <person name="Volokhov D.V."/>
            <person name="Zagorodnyaya T.A."/>
            <person name="Furtak V.A."/>
            <person name="Nattanmai G."/>
            <person name="Randall L."/>
            <person name="Jose S."/>
            <person name="Gao Y."/>
            <person name="Eisenberg T."/>
            <person name="Delmonte P."/>
            <person name="Blom J."/>
            <person name="Mitchell K.K."/>
        </authorList>
    </citation>
    <scope>NUCLEOTIDE SEQUENCE [LARGE SCALE GENOMIC DNA]</scope>
    <source>
        <strain evidence="1 2">SQ8-PEA</strain>
    </source>
</reference>
<sequence length="76" mass="9218">MDYAHLNLEHFFARHDELDSIKDKSDFVMINNMTKEMLYRDGSIEGNIDLKQYYYKNRSQAVSFIMMDFYKHNSRP</sequence>
<evidence type="ECO:0008006" key="3">
    <source>
        <dbReference type="Google" id="ProtNLM"/>
    </source>
</evidence>
<evidence type="ECO:0000313" key="1">
    <source>
        <dbReference type="EMBL" id="MCU5746837.1"/>
    </source>
</evidence>
<evidence type="ECO:0000313" key="2">
    <source>
        <dbReference type="Proteomes" id="UP001209553"/>
    </source>
</evidence>
<organism evidence="1 2">
    <name type="scientific">Staphylococcus marylandisciuri</name>
    <dbReference type="NCBI Taxonomy" id="2981529"/>
    <lineage>
        <taxon>Bacteria</taxon>
        <taxon>Bacillati</taxon>
        <taxon>Bacillota</taxon>
        <taxon>Bacilli</taxon>
        <taxon>Bacillales</taxon>
        <taxon>Staphylococcaceae</taxon>
        <taxon>Staphylococcus</taxon>
    </lineage>
</organism>